<proteinExistence type="predicted"/>
<dbReference type="GO" id="GO:0005886">
    <property type="term" value="C:plasma membrane"/>
    <property type="evidence" value="ECO:0007669"/>
    <property type="project" value="UniProtKB-SubCell"/>
</dbReference>
<comment type="subcellular location">
    <subcellularLocation>
        <location evidence="1">Cell membrane</location>
        <topology evidence="1">Multi-pass membrane protein</topology>
    </subcellularLocation>
</comment>
<feature type="transmembrane region" description="Helical" evidence="6">
    <location>
        <begin position="55"/>
        <end position="74"/>
    </location>
</feature>
<name>A0A1J5TT81_9ZZZZ</name>
<keyword evidence="4 6" id="KW-1133">Transmembrane helix</keyword>
<evidence type="ECO:0000256" key="3">
    <source>
        <dbReference type="ARBA" id="ARBA00022692"/>
    </source>
</evidence>
<evidence type="ECO:0000256" key="2">
    <source>
        <dbReference type="ARBA" id="ARBA00022475"/>
    </source>
</evidence>
<sequence length="175" mass="18686">MTIWMSFSVDSAADVEKRAGKGDIAEQRLTPPLNAAIIAALFTAEVQEKRLARKVIGLQTIATLVAAGITAFCWRSSPQYAIAVLGGGGISVLNGALLAWRMSRAALHSAHDAHQQLRLMYFYAAERFLAVVALLGISLAVLKLSPLAVLGGFVLGQTVLLAARLLMKIKIEDSD</sequence>
<evidence type="ECO:0000256" key="4">
    <source>
        <dbReference type="ARBA" id="ARBA00022989"/>
    </source>
</evidence>
<dbReference type="AlphaFoldDB" id="A0A1J5TT81"/>
<feature type="transmembrane region" description="Helical" evidence="6">
    <location>
        <begin position="80"/>
        <end position="100"/>
    </location>
</feature>
<feature type="transmembrane region" description="Helical" evidence="6">
    <location>
        <begin position="147"/>
        <end position="167"/>
    </location>
</feature>
<organism evidence="7">
    <name type="scientific">mine drainage metagenome</name>
    <dbReference type="NCBI Taxonomy" id="410659"/>
    <lineage>
        <taxon>unclassified sequences</taxon>
        <taxon>metagenomes</taxon>
        <taxon>ecological metagenomes</taxon>
    </lineage>
</organism>
<dbReference type="InterPro" id="IPR005598">
    <property type="entry name" value="ATP_synth_I"/>
</dbReference>
<reference evidence="7" key="1">
    <citation type="submission" date="2016-10" db="EMBL/GenBank/DDBJ databases">
        <title>Sequence of Gallionella enrichment culture.</title>
        <authorList>
            <person name="Poehlein A."/>
            <person name="Muehling M."/>
            <person name="Daniel R."/>
        </authorList>
    </citation>
    <scope>NUCLEOTIDE SEQUENCE</scope>
</reference>
<keyword evidence="3 6" id="KW-0812">Transmembrane</keyword>
<evidence type="ECO:0000256" key="5">
    <source>
        <dbReference type="ARBA" id="ARBA00023136"/>
    </source>
</evidence>
<gene>
    <name evidence="7" type="ORF">GALL_27930</name>
</gene>
<feature type="transmembrane region" description="Helical" evidence="6">
    <location>
        <begin position="121"/>
        <end position="141"/>
    </location>
</feature>
<evidence type="ECO:0000256" key="6">
    <source>
        <dbReference type="SAM" id="Phobius"/>
    </source>
</evidence>
<accession>A0A1J5TT81</accession>
<dbReference type="Pfam" id="PF03899">
    <property type="entry name" value="ATP-synt_I"/>
    <property type="match status" value="1"/>
</dbReference>
<comment type="caution">
    <text evidence="7">The sequence shown here is derived from an EMBL/GenBank/DDBJ whole genome shotgun (WGS) entry which is preliminary data.</text>
</comment>
<protein>
    <submittedName>
        <fullName evidence="7">F0F1 ATP synthase subunit I</fullName>
    </submittedName>
</protein>
<evidence type="ECO:0000256" key="1">
    <source>
        <dbReference type="ARBA" id="ARBA00004651"/>
    </source>
</evidence>
<dbReference type="EMBL" id="MLJW01000006">
    <property type="protein sequence ID" value="OIR16972.1"/>
    <property type="molecule type" value="Genomic_DNA"/>
</dbReference>
<keyword evidence="2" id="KW-1003">Cell membrane</keyword>
<evidence type="ECO:0000313" key="7">
    <source>
        <dbReference type="EMBL" id="OIR16972.1"/>
    </source>
</evidence>
<keyword evidence="5 6" id="KW-0472">Membrane</keyword>